<dbReference type="AlphaFoldDB" id="A0A179HJX1"/>
<reference evidence="1 2" key="1">
    <citation type="submission" date="2016-02" db="EMBL/GenBank/DDBJ databases">
        <title>Biosynthesis of antibiotic leucinostatins and their inhibition on Phytophthora in bio-control Purpureocillium lilacinum.</title>
        <authorList>
            <person name="Wang G."/>
            <person name="Liu Z."/>
            <person name="Lin R."/>
            <person name="Li E."/>
            <person name="Mao Z."/>
            <person name="Ling J."/>
            <person name="Yin W."/>
            <person name="Xie B."/>
        </authorList>
    </citation>
    <scope>NUCLEOTIDE SEQUENCE [LARGE SCALE GENOMIC DNA]</scope>
    <source>
        <strain evidence="1">PLFJ-1</strain>
    </source>
</reference>
<dbReference type="Proteomes" id="UP000078340">
    <property type="component" value="Unassembled WGS sequence"/>
</dbReference>
<evidence type="ECO:0000313" key="2">
    <source>
        <dbReference type="Proteomes" id="UP000078340"/>
    </source>
</evidence>
<sequence length="86" mass="9663">MYVAFLYVMPLRVPTNQASIYVCRLFRCIRITAKTSLAVYCSRFDEYAPNGPKHGLPCCRVPPQTRSALGILQPDSQLMSCVNHLA</sequence>
<accession>A0A179HJX1</accession>
<name>A0A179HJX1_PURLI</name>
<organism evidence="1 2">
    <name type="scientific">Purpureocillium lilacinum</name>
    <name type="common">Paecilomyces lilacinus</name>
    <dbReference type="NCBI Taxonomy" id="33203"/>
    <lineage>
        <taxon>Eukaryota</taxon>
        <taxon>Fungi</taxon>
        <taxon>Dikarya</taxon>
        <taxon>Ascomycota</taxon>
        <taxon>Pezizomycotina</taxon>
        <taxon>Sordariomycetes</taxon>
        <taxon>Hypocreomycetidae</taxon>
        <taxon>Hypocreales</taxon>
        <taxon>Ophiocordycipitaceae</taxon>
        <taxon>Purpureocillium</taxon>
    </lineage>
</organism>
<proteinExistence type="predicted"/>
<comment type="caution">
    <text evidence="1">The sequence shown here is derived from an EMBL/GenBank/DDBJ whole genome shotgun (WGS) entry which is preliminary data.</text>
</comment>
<dbReference type="EMBL" id="LSBI01000005">
    <property type="protein sequence ID" value="OAQ89938.1"/>
    <property type="molecule type" value="Genomic_DNA"/>
</dbReference>
<gene>
    <name evidence="1" type="ORF">VFPFJ_06352</name>
</gene>
<protein>
    <submittedName>
        <fullName evidence="1">Uncharacterized protein</fullName>
    </submittedName>
</protein>
<evidence type="ECO:0000313" key="1">
    <source>
        <dbReference type="EMBL" id="OAQ89938.1"/>
    </source>
</evidence>